<evidence type="ECO:0000313" key="7">
    <source>
        <dbReference type="Proteomes" id="UP000267585"/>
    </source>
</evidence>
<keyword evidence="3" id="KW-0106">Calcium</keyword>
<dbReference type="InterPro" id="IPR008928">
    <property type="entry name" value="6-hairpin_glycosidase_sf"/>
</dbReference>
<dbReference type="Gene3D" id="1.20.1610.10">
    <property type="entry name" value="alpha-1,2-mannosidases domains"/>
    <property type="match status" value="1"/>
</dbReference>
<dbReference type="PANTHER" id="PTHR12143:SF39">
    <property type="entry name" value="SECRETED PROTEIN"/>
    <property type="match status" value="1"/>
</dbReference>
<dbReference type="FunFam" id="3.30.2080.10:FF:000001">
    <property type="entry name" value="Alpha-1,2-mannosidase subfamily"/>
    <property type="match status" value="1"/>
</dbReference>
<dbReference type="InterPro" id="IPR005887">
    <property type="entry name" value="GH92_a_mannosidase_put"/>
</dbReference>
<dbReference type="EMBL" id="RQPJ01000003">
    <property type="protein sequence ID" value="RTE53979.1"/>
    <property type="molecule type" value="Genomic_DNA"/>
</dbReference>
<dbReference type="InterPro" id="IPR000421">
    <property type="entry name" value="FA58C"/>
</dbReference>
<dbReference type="Pfam" id="PF07971">
    <property type="entry name" value="Glyco_hydro_92"/>
    <property type="match status" value="1"/>
</dbReference>
<dbReference type="Gene3D" id="1.20.1050.60">
    <property type="entry name" value="alpha-1,2-mannosidase"/>
    <property type="match status" value="1"/>
</dbReference>
<dbReference type="Pfam" id="PF13290">
    <property type="entry name" value="CHB_HEX_C_1"/>
    <property type="match status" value="1"/>
</dbReference>
<dbReference type="AlphaFoldDB" id="A0A430K4T0"/>
<dbReference type="NCBIfam" id="TIGR01180">
    <property type="entry name" value="aman2_put"/>
    <property type="match status" value="1"/>
</dbReference>
<dbReference type="GO" id="GO:0030246">
    <property type="term" value="F:carbohydrate binding"/>
    <property type="evidence" value="ECO:0007669"/>
    <property type="project" value="InterPro"/>
</dbReference>
<comment type="subunit">
    <text evidence="2">Monomer.</text>
</comment>
<dbReference type="Pfam" id="PF17678">
    <property type="entry name" value="Glyco_hydro_92N"/>
    <property type="match status" value="1"/>
</dbReference>
<dbReference type="PANTHER" id="PTHR12143">
    <property type="entry name" value="PEPTIDE N-GLYCANASE PNGASE -RELATED"/>
    <property type="match status" value="1"/>
</dbReference>
<proteinExistence type="predicted"/>
<protein>
    <submittedName>
        <fullName evidence="6">Glycoside hydrolase family 92 protein</fullName>
    </submittedName>
</protein>
<dbReference type="InterPro" id="IPR012939">
    <property type="entry name" value="Glyco_hydro_92"/>
</dbReference>
<evidence type="ECO:0000256" key="3">
    <source>
        <dbReference type="ARBA" id="ARBA00022837"/>
    </source>
</evidence>
<feature type="domain" description="F5/8 type C" evidence="5">
    <location>
        <begin position="852"/>
        <end position="992"/>
    </location>
</feature>
<dbReference type="InterPro" id="IPR050883">
    <property type="entry name" value="PNGase"/>
</dbReference>
<evidence type="ECO:0000256" key="4">
    <source>
        <dbReference type="SAM" id="SignalP"/>
    </source>
</evidence>
<dbReference type="Gene3D" id="2.60.120.260">
    <property type="entry name" value="Galactose-binding domain-like"/>
    <property type="match status" value="1"/>
</dbReference>
<dbReference type="InterPro" id="IPR008979">
    <property type="entry name" value="Galactose-bd-like_sf"/>
</dbReference>
<dbReference type="InterPro" id="IPR014718">
    <property type="entry name" value="GH-type_carb-bd"/>
</dbReference>
<dbReference type="GO" id="GO:0005829">
    <property type="term" value="C:cytosol"/>
    <property type="evidence" value="ECO:0007669"/>
    <property type="project" value="TreeGrafter"/>
</dbReference>
<keyword evidence="7" id="KW-1185">Reference proteome</keyword>
<dbReference type="OrthoDB" id="9804511at2"/>
<evidence type="ECO:0000256" key="1">
    <source>
        <dbReference type="ARBA" id="ARBA00001913"/>
    </source>
</evidence>
<gene>
    <name evidence="6" type="ORF">EHW67_08580</name>
</gene>
<reference evidence="6 7" key="1">
    <citation type="submission" date="2018-11" db="EMBL/GenBank/DDBJ databases">
        <title>Arenibacter aquaticus sp.nov., a marine bacterium isolated from surface seawater in the South China Sea.</title>
        <authorList>
            <person name="Guo J."/>
            <person name="Sun J."/>
        </authorList>
    </citation>
    <scope>NUCLEOTIDE SEQUENCE [LARGE SCALE GENOMIC DNA]</scope>
    <source>
        <strain evidence="6 7">GUO666</strain>
    </source>
</reference>
<feature type="signal peptide" evidence="4">
    <location>
        <begin position="1"/>
        <end position="21"/>
    </location>
</feature>
<dbReference type="Gene3D" id="3.30.2080.10">
    <property type="entry name" value="GH92 mannosidase domain"/>
    <property type="match status" value="1"/>
</dbReference>
<dbReference type="InterPro" id="IPR041371">
    <property type="entry name" value="GH92_N"/>
</dbReference>
<evidence type="ECO:0000256" key="2">
    <source>
        <dbReference type="ARBA" id="ARBA00011245"/>
    </source>
</evidence>
<dbReference type="GO" id="GO:0005975">
    <property type="term" value="P:carbohydrate metabolic process"/>
    <property type="evidence" value="ECO:0007669"/>
    <property type="project" value="InterPro"/>
</dbReference>
<dbReference type="PROSITE" id="PS50022">
    <property type="entry name" value="FA58C_3"/>
    <property type="match status" value="1"/>
</dbReference>
<name>A0A430K4T0_9FLAO</name>
<dbReference type="InterPro" id="IPR059177">
    <property type="entry name" value="GH29D-like_dom"/>
</dbReference>
<dbReference type="SUPFAM" id="SSF49785">
    <property type="entry name" value="Galactose-binding domain-like"/>
    <property type="match status" value="1"/>
</dbReference>
<evidence type="ECO:0000313" key="6">
    <source>
        <dbReference type="EMBL" id="RTE53979.1"/>
    </source>
</evidence>
<organism evidence="6 7">
    <name type="scientific">Arenibacter aquaticus</name>
    <dbReference type="NCBI Taxonomy" id="2489054"/>
    <lineage>
        <taxon>Bacteria</taxon>
        <taxon>Pseudomonadati</taxon>
        <taxon>Bacteroidota</taxon>
        <taxon>Flavobacteriia</taxon>
        <taxon>Flavobacteriales</taxon>
        <taxon>Flavobacteriaceae</taxon>
        <taxon>Arenibacter</taxon>
    </lineage>
</organism>
<dbReference type="RefSeq" id="WP_126161967.1">
    <property type="nucleotide sequence ID" value="NZ_RQPJ01000003.1"/>
</dbReference>
<evidence type="ECO:0000259" key="5">
    <source>
        <dbReference type="PROSITE" id="PS50022"/>
    </source>
</evidence>
<keyword evidence="6" id="KW-0378">Hydrolase</keyword>
<keyword evidence="4" id="KW-0732">Signal</keyword>
<dbReference type="GO" id="GO:0006516">
    <property type="term" value="P:glycoprotein catabolic process"/>
    <property type="evidence" value="ECO:0007669"/>
    <property type="project" value="TreeGrafter"/>
</dbReference>
<comment type="caution">
    <text evidence="6">The sequence shown here is derived from an EMBL/GenBank/DDBJ whole genome shotgun (WGS) entry which is preliminary data.</text>
</comment>
<sequence>MKKLININLLCFVFCLTLSYSQEPVDYVDPFIGTHDSRPLLFPGATLPFGMVKLSPDNQKSNWKAGHDYAIKNIAGFNFVHDYHLSTFYVLPVTGKIQTQPGTEVDPDLGYRSRINNDNEQAAPGYYAVNLEDYGVKAELSSTTRVGIQRYTFPKSNESRVMFDFEIPYEDPGEVLEVVVNKVSDTEIEGYIKVMDRQNNGVTIWLHNDYYLYFVTRVDKPFKSLSGWHKDKIFKDVNQIKGSGDVGCFLDYNTEKGDQINVHTALSMVSTDQARLNLNVETREYGFNFDRYRANARKVWNNLLGKIKIKDNNEKNKVKFYTNLYRTYCAKTIWSDVNGKWVDMNEDVVSVAPGTPIYGADAFWGMKWNLNGLWSLVNPSLMNSWVTSLLEIYKRGGWLPKGPNAGEYSAIMTSSPAVSFITAAYQQGIRDYDVDLAYEAISKIMKEPGRPHKSGGFVGNRWLRPYMDYGYVPLEYGPASNTMELAFQDWCVAQMAKDLGKMEDYEYFLERSKSYKNHLDQKALYARIRSSSGEWIDPMEPFSSKGFIEGNAWQYTFYAPHDVQSIINFLGKEKFVERLEWGFNSSQKSKFNATGDQYAKYPINHGNQPNMQAAYLFNYAGKPWLTQKWVREILNVYYGETPEDGWPGDEDQGQMGGWFVMSSLGLFQMQGGSGVTPIFDLGSPLFERTEISLENGKEIKIIAKNNSDRNRYIQSAKFNGKPLHNTFIEALKLQKGGKLEYVMGPEPNVNWGVSELPPSMSEHGKWENKNETGFVISAKGIEDHEKKTFMDSVLVTIHSNLKNGTIRYTIDGSIPNNSSAIYSTPLKFMETVTVTATVFNPAGKPLTKIRKAKYEKINYENNITRYQKTKASLLNPGYEPSKAVDGFVDRDNFWDASPFPQWWSIELETKKEVNEVHLFTYWDGGRYYQYSIDASVDGINWKTIVDANDNTTVATKEGYIHKIPPTYAKYFRVNMSYNSANAGVHIAEFRVY</sequence>
<dbReference type="Pfam" id="PF00754">
    <property type="entry name" value="F5_F8_type_C"/>
    <property type="match status" value="1"/>
</dbReference>
<accession>A0A430K4T0</accession>
<dbReference type="Proteomes" id="UP000267585">
    <property type="component" value="Unassembled WGS sequence"/>
</dbReference>
<feature type="chain" id="PRO_5019509067" evidence="4">
    <location>
        <begin position="22"/>
        <end position="992"/>
    </location>
</feature>
<dbReference type="GO" id="GO:0000224">
    <property type="term" value="F:peptide-N4-(N-acetyl-beta-glucosaminyl)asparagine amidase activity"/>
    <property type="evidence" value="ECO:0007669"/>
    <property type="project" value="TreeGrafter"/>
</dbReference>
<comment type="cofactor">
    <cofactor evidence="1">
        <name>Ca(2+)</name>
        <dbReference type="ChEBI" id="CHEBI:29108"/>
    </cofactor>
</comment>
<dbReference type="SUPFAM" id="SSF48208">
    <property type="entry name" value="Six-hairpin glycosidases"/>
    <property type="match status" value="1"/>
</dbReference>
<dbReference type="Gene3D" id="2.70.98.10">
    <property type="match status" value="1"/>
</dbReference>